<keyword evidence="2" id="KW-0813">Transport</keyword>
<evidence type="ECO:0000256" key="3">
    <source>
        <dbReference type="ARBA" id="ARBA00022483"/>
    </source>
</evidence>
<keyword evidence="3" id="KW-0268">Exocytosis</keyword>
<evidence type="ECO:0000256" key="5">
    <source>
        <dbReference type="SAM" id="MobiDB-lite"/>
    </source>
</evidence>
<dbReference type="Gene3D" id="2.30.29.90">
    <property type="match status" value="1"/>
</dbReference>
<proteinExistence type="inferred from homology"/>
<organism evidence="7 8">
    <name type="scientific">Tigriopus californicus</name>
    <name type="common">Marine copepod</name>
    <dbReference type="NCBI Taxonomy" id="6832"/>
    <lineage>
        <taxon>Eukaryota</taxon>
        <taxon>Metazoa</taxon>
        <taxon>Ecdysozoa</taxon>
        <taxon>Arthropoda</taxon>
        <taxon>Crustacea</taxon>
        <taxon>Multicrustacea</taxon>
        <taxon>Hexanauplia</taxon>
        <taxon>Copepoda</taxon>
        <taxon>Harpacticoida</taxon>
        <taxon>Harpacticidae</taxon>
        <taxon>Tigriopus</taxon>
    </lineage>
</organism>
<dbReference type="InterPro" id="IPR019160">
    <property type="entry name" value="Sec3_CC"/>
</dbReference>
<dbReference type="Pfam" id="PF20654">
    <property type="entry name" value="Sec3_C-term"/>
    <property type="match status" value="1"/>
</dbReference>
<dbReference type="PANTHER" id="PTHR16092">
    <property type="entry name" value="SEC3/SYNTAXIN-RELATED"/>
    <property type="match status" value="1"/>
</dbReference>
<dbReference type="InterPro" id="IPR048628">
    <property type="entry name" value="Sec3_C"/>
</dbReference>
<dbReference type="Pfam" id="PF15277">
    <property type="entry name" value="Sec3-PIP2_bind"/>
    <property type="match status" value="1"/>
</dbReference>
<dbReference type="GO" id="GO:0006887">
    <property type="term" value="P:exocytosis"/>
    <property type="evidence" value="ECO:0007669"/>
    <property type="project" value="UniProtKB-KW"/>
</dbReference>
<keyword evidence="8" id="KW-1185">Reference proteome</keyword>
<dbReference type="GO" id="GO:0000145">
    <property type="term" value="C:exocyst"/>
    <property type="evidence" value="ECO:0007669"/>
    <property type="project" value="InterPro"/>
</dbReference>
<sequence length="873" mass="99919">MAGIQLRLQREVFAPHGDQLLSMVQCSSEKKGKRRDIFICLLNETQQASQFRISITELKAHPERPTDLPKKKRSWSIKDLVGIDAKHQGSVDQSEKGDSEGAHNHFELEFEKPYSWVAINGDELKKFLSTLINSCFRHAAIYPHLRLANLPPDLAHLSNVGVDGLALEGTPRSSSREAWPIRDRDEEDGSEYQAISDKEATDLMALMAKCEHAVTNADIFVEDLTLQLSALDDSNISSILQSEEKVKSLMTMLEKALNHTDSIESRLNQYDEYLEHIRDSMDKMEGKTVSIETVNANNKKLLQSVESIVKQLDLPYRYQHVLREAEFNQSSKLRESIQAAKALKKVLLADIDPKLKKMKAVEDQIKNCSKIRDKFSKAVQTHLTNLFVHYGNDKENLDSGHGQLKLARRKHIHKELMKYSELVHWMKDMDPKGFTDLQSSYRQNLCKLYDKDIKKFFDLASYRISGGKQPSIVAGSSTDLSGKKSGKPSGSLIGTDADSIHSDMSLSERERFDDVMETALIEVEDICMDEQYFSINFFRMEQIDKANPDPKKDKKVMAEAREMMAEIFPSLESEMLQFIAFYEKGDNFFTLHALVRLGKHVLSTQDTGSFLAISLGSVLVQIKRNFDNFMKLQLASIKEARVPRRQKCAILSFVINFEGFVNTTEGIFKGSERRSDLEKWYIILVQEMCFVIARISRDHAKTPAEVIKMENYHHLHALLSQMKIAALDSLKKEIKQKYVDAQGAYVTQYFGRPLEKLNVFFEGIQQRVAAGVKESEISYQLAFSKQELRKVISAYPGKEVKKGLDSLYKKVERHLCEEEGLVQVVWRAMQEEFIRQYKHVEDMIQRCYPGAQITLDFTINEVLEYFSDIARSH</sequence>
<dbReference type="OMA" id="NQHVMSA"/>
<feature type="region of interest" description="Disordered" evidence="5">
    <location>
        <begin position="166"/>
        <end position="191"/>
    </location>
</feature>
<dbReference type="GO" id="GO:0006893">
    <property type="term" value="P:Golgi to plasma membrane transport"/>
    <property type="evidence" value="ECO:0007669"/>
    <property type="project" value="TreeGrafter"/>
</dbReference>
<dbReference type="EMBL" id="VCGU01000458">
    <property type="protein sequence ID" value="TRY63894.1"/>
    <property type="molecule type" value="Genomic_DNA"/>
</dbReference>
<dbReference type="STRING" id="6832.A0A553NEM6"/>
<dbReference type="Pfam" id="PF09763">
    <property type="entry name" value="Sec3_CC"/>
    <property type="match status" value="1"/>
</dbReference>
<comment type="similarity">
    <text evidence="1">Belongs to the SEC3 family.</text>
</comment>
<protein>
    <recommendedName>
        <fullName evidence="6">Exocyst complex component Sec3 PIP2-binding N-terminal domain-containing protein</fullName>
    </recommendedName>
</protein>
<feature type="region of interest" description="Disordered" evidence="5">
    <location>
        <begin position="471"/>
        <end position="494"/>
    </location>
</feature>
<dbReference type="Proteomes" id="UP000318571">
    <property type="component" value="Chromosome 10"/>
</dbReference>
<evidence type="ECO:0000313" key="7">
    <source>
        <dbReference type="EMBL" id="TRY63894.1"/>
    </source>
</evidence>
<evidence type="ECO:0000256" key="4">
    <source>
        <dbReference type="ARBA" id="ARBA00023054"/>
    </source>
</evidence>
<dbReference type="PANTHER" id="PTHR16092:SF14">
    <property type="entry name" value="EXOCYST COMPLEX COMPONENT 1 ISOFORM X1"/>
    <property type="match status" value="1"/>
</dbReference>
<dbReference type="SMART" id="SM01313">
    <property type="entry name" value="Sec3-PIP2_bind"/>
    <property type="match status" value="1"/>
</dbReference>
<keyword evidence="4" id="KW-0175">Coiled coil</keyword>
<evidence type="ECO:0000256" key="1">
    <source>
        <dbReference type="ARBA" id="ARBA00006518"/>
    </source>
</evidence>
<evidence type="ECO:0000256" key="2">
    <source>
        <dbReference type="ARBA" id="ARBA00022448"/>
    </source>
</evidence>
<dbReference type="AlphaFoldDB" id="A0A553NEM6"/>
<feature type="domain" description="Exocyst complex component Sec3 PIP2-binding N-terminal" evidence="6">
    <location>
        <begin position="32"/>
        <end position="138"/>
    </location>
</feature>
<evidence type="ECO:0000313" key="8">
    <source>
        <dbReference type="Proteomes" id="UP000318571"/>
    </source>
</evidence>
<gene>
    <name evidence="7" type="ORF">TCAL_07692</name>
</gene>
<accession>A0A553NEM6</accession>
<dbReference type="InterPro" id="IPR028258">
    <property type="entry name" value="Sec3-PIP2_bind"/>
</dbReference>
<comment type="caution">
    <text evidence="7">The sequence shown here is derived from an EMBL/GenBank/DDBJ whole genome shotgun (WGS) entry which is preliminary data.</text>
</comment>
<dbReference type="GO" id="GO:0005886">
    <property type="term" value="C:plasma membrane"/>
    <property type="evidence" value="ECO:0007669"/>
    <property type="project" value="TreeGrafter"/>
</dbReference>
<evidence type="ECO:0000259" key="6">
    <source>
        <dbReference type="SMART" id="SM01313"/>
    </source>
</evidence>
<dbReference type="GO" id="GO:0005546">
    <property type="term" value="F:phosphatidylinositol-4,5-bisphosphate binding"/>
    <property type="evidence" value="ECO:0007669"/>
    <property type="project" value="TreeGrafter"/>
</dbReference>
<reference evidence="7 8" key="1">
    <citation type="journal article" date="2018" name="Nat. Ecol. Evol.">
        <title>Genomic signatures of mitonuclear coevolution across populations of Tigriopus californicus.</title>
        <authorList>
            <person name="Barreto F.S."/>
            <person name="Watson E.T."/>
            <person name="Lima T.G."/>
            <person name="Willett C.S."/>
            <person name="Edmands S."/>
            <person name="Li W."/>
            <person name="Burton R.S."/>
        </authorList>
    </citation>
    <scope>NUCLEOTIDE SEQUENCE [LARGE SCALE GENOMIC DNA]</scope>
    <source>
        <strain evidence="7 8">San Diego</strain>
    </source>
</reference>
<name>A0A553NEM6_TIGCA</name>